<dbReference type="AlphaFoldDB" id="A0A0G4PB37"/>
<protein>
    <submittedName>
        <fullName evidence="1">Str. FM013</fullName>
    </submittedName>
</protein>
<keyword evidence="2" id="KW-1185">Reference proteome</keyword>
<dbReference type="Proteomes" id="UP000053732">
    <property type="component" value="Unassembled WGS sequence"/>
</dbReference>
<proteinExistence type="predicted"/>
<accession>A0A0G4PB37</accession>
<gene>
    <name evidence="1" type="ORF">PCAMFM013_S009g000450</name>
</gene>
<sequence>MEPLQTMRIQSDFECDLCNQQSDACHALAHFITDIPPGEDGRVSIAIPLGKGQFDLAVDQAIVGRVKSHHIDLSHLRLLSSDPLFAAEFGRSYAETAFHALSEMISKYNIAAGSVYISNDQRGINCFVWESDKVQQGLEFEEQGNIWQHRMKDHIDLLLFCTELARATPNS</sequence>
<organism evidence="1 2">
    <name type="scientific">Penicillium camemberti (strain FM 013)</name>
    <dbReference type="NCBI Taxonomy" id="1429867"/>
    <lineage>
        <taxon>Eukaryota</taxon>
        <taxon>Fungi</taxon>
        <taxon>Dikarya</taxon>
        <taxon>Ascomycota</taxon>
        <taxon>Pezizomycotina</taxon>
        <taxon>Eurotiomycetes</taxon>
        <taxon>Eurotiomycetidae</taxon>
        <taxon>Eurotiales</taxon>
        <taxon>Aspergillaceae</taxon>
        <taxon>Penicillium</taxon>
    </lineage>
</organism>
<evidence type="ECO:0000313" key="2">
    <source>
        <dbReference type="Proteomes" id="UP000053732"/>
    </source>
</evidence>
<name>A0A0G4PB37_PENC3</name>
<reference evidence="1 2" key="1">
    <citation type="journal article" date="2014" name="Nat. Commun.">
        <title>Multiple recent horizontal transfers of a large genomic region in cheese making fungi.</title>
        <authorList>
            <person name="Cheeseman K."/>
            <person name="Ropars J."/>
            <person name="Renault P."/>
            <person name="Dupont J."/>
            <person name="Gouzy J."/>
            <person name="Branca A."/>
            <person name="Abraham A.L."/>
            <person name="Ceppi M."/>
            <person name="Conseiller E."/>
            <person name="Debuchy R."/>
            <person name="Malagnac F."/>
            <person name="Goarin A."/>
            <person name="Silar P."/>
            <person name="Lacoste S."/>
            <person name="Sallet E."/>
            <person name="Bensimon A."/>
            <person name="Giraud T."/>
            <person name="Brygoo Y."/>
        </authorList>
    </citation>
    <scope>NUCLEOTIDE SEQUENCE [LARGE SCALE GENOMIC DNA]</scope>
    <source>
        <strain evidence="2">FM 013</strain>
    </source>
</reference>
<dbReference type="EMBL" id="HG793142">
    <property type="protein sequence ID" value="CRL23510.1"/>
    <property type="molecule type" value="Genomic_DNA"/>
</dbReference>
<evidence type="ECO:0000313" key="1">
    <source>
        <dbReference type="EMBL" id="CRL23510.1"/>
    </source>
</evidence>